<protein>
    <submittedName>
        <fullName evidence="3">Uncharacterized protein</fullName>
    </submittedName>
</protein>
<comment type="caution">
    <text evidence="3">The sequence shown here is derived from an EMBL/GenBank/DDBJ whole genome shotgun (WGS) entry which is preliminary data.</text>
</comment>
<dbReference type="EMBL" id="QFQP01000016">
    <property type="protein sequence ID" value="PZR10839.1"/>
    <property type="molecule type" value="Genomic_DNA"/>
</dbReference>
<sequence length="151" mass="16328">MTTRHAIILGLVAGALTSITPVELMFFMPAIAIVLLAFKAEGLRRFAARPGFALVVALALLAPLKWRDLNSMRLPDRCVSMNTLAPSLSNTKVCFSSRTPTYREVEGVLAQSGVTMHFGYCGTGRRCCSECTRSAGRGSRSRQRSSRSSAA</sequence>
<feature type="region of interest" description="Disordered" evidence="1">
    <location>
        <begin position="132"/>
        <end position="151"/>
    </location>
</feature>
<dbReference type="AlphaFoldDB" id="A0A2W5T5S7"/>
<accession>A0A2W5T5S7</accession>
<gene>
    <name evidence="3" type="ORF">DI536_19395</name>
</gene>
<keyword evidence="2" id="KW-1133">Transmembrane helix</keyword>
<reference evidence="3 4" key="1">
    <citation type="submission" date="2017-08" db="EMBL/GenBank/DDBJ databases">
        <title>Infants hospitalized years apart are colonized by the same room-sourced microbial strains.</title>
        <authorList>
            <person name="Brooks B."/>
            <person name="Olm M.R."/>
            <person name="Firek B.A."/>
            <person name="Baker R."/>
            <person name="Thomas B.C."/>
            <person name="Morowitz M.J."/>
            <person name="Banfield J.F."/>
        </authorList>
    </citation>
    <scope>NUCLEOTIDE SEQUENCE [LARGE SCALE GENOMIC DNA]</scope>
    <source>
        <strain evidence="3">S2_003_000_R2_14</strain>
    </source>
</reference>
<name>A0A2W5T5S7_9BACT</name>
<proteinExistence type="predicted"/>
<feature type="transmembrane region" description="Helical" evidence="2">
    <location>
        <begin position="46"/>
        <end position="64"/>
    </location>
</feature>
<keyword evidence="2" id="KW-0812">Transmembrane</keyword>
<dbReference type="Proteomes" id="UP000249061">
    <property type="component" value="Unassembled WGS sequence"/>
</dbReference>
<evidence type="ECO:0000256" key="2">
    <source>
        <dbReference type="SAM" id="Phobius"/>
    </source>
</evidence>
<evidence type="ECO:0000313" key="4">
    <source>
        <dbReference type="Proteomes" id="UP000249061"/>
    </source>
</evidence>
<evidence type="ECO:0000256" key="1">
    <source>
        <dbReference type="SAM" id="MobiDB-lite"/>
    </source>
</evidence>
<evidence type="ECO:0000313" key="3">
    <source>
        <dbReference type="EMBL" id="PZR10839.1"/>
    </source>
</evidence>
<organism evidence="3 4">
    <name type="scientific">Archangium gephyra</name>
    <dbReference type="NCBI Taxonomy" id="48"/>
    <lineage>
        <taxon>Bacteria</taxon>
        <taxon>Pseudomonadati</taxon>
        <taxon>Myxococcota</taxon>
        <taxon>Myxococcia</taxon>
        <taxon>Myxococcales</taxon>
        <taxon>Cystobacterineae</taxon>
        <taxon>Archangiaceae</taxon>
        <taxon>Archangium</taxon>
    </lineage>
</organism>
<keyword evidence="2" id="KW-0472">Membrane</keyword>
<feature type="transmembrane region" description="Helical" evidence="2">
    <location>
        <begin position="7"/>
        <end position="40"/>
    </location>
</feature>